<evidence type="ECO:0000259" key="11">
    <source>
        <dbReference type="Pfam" id="PF01343"/>
    </source>
</evidence>
<keyword evidence="7" id="KW-0720">Serine protease</keyword>
<evidence type="ECO:0000259" key="12">
    <source>
        <dbReference type="Pfam" id="PF08496"/>
    </source>
</evidence>
<dbReference type="GO" id="GO:0005886">
    <property type="term" value="C:plasma membrane"/>
    <property type="evidence" value="ECO:0007669"/>
    <property type="project" value="UniProtKB-SubCell"/>
</dbReference>
<feature type="domain" description="Peptidase S49 N-terminal proteobacteria" evidence="12">
    <location>
        <begin position="2"/>
        <end position="150"/>
    </location>
</feature>
<evidence type="ECO:0000256" key="6">
    <source>
        <dbReference type="ARBA" id="ARBA00022801"/>
    </source>
</evidence>
<keyword evidence="8 10" id="KW-1133">Transmembrane helix</keyword>
<dbReference type="Pfam" id="PF08496">
    <property type="entry name" value="Peptidase_S49_N"/>
    <property type="match status" value="1"/>
</dbReference>
<accession>A0AAE3L7B7</accession>
<dbReference type="InterPro" id="IPR047272">
    <property type="entry name" value="S49_SppA_C"/>
</dbReference>
<comment type="caution">
    <text evidence="13">The sequence shown here is derived from an EMBL/GenBank/DDBJ whole genome shotgun (WGS) entry which is preliminary data.</text>
</comment>
<sequence>MEFLSNYGLFFAKTLTFVLAIIVVLASFISMTQKPRAEDGLLLINNVNEKFQDVKDGVQSEILSKADYKAWQKQEKKREKEENKQEKKSSSKKPRLFVLRFDGDVKASESLGLTECINAIIDTADKNDEVLLILESAGGYVHSYGHAASQVHRIRDHQLKLTIAIDKCAASGGYLMACIANELIASPFAIIGSIGVVGQMPNFHRLLEKNNIDYELHTAGEYKRTLTIFGENTDKQRDKFVEEIEVTHQIFKDYVSKHRPMLDIAEVATGEHWHAMLALEKKLIDKIQTSDAFIMEALKDRQVFEISYQEKQKMSDKFLSKLALQLEKSALTLFTKFNLFKF</sequence>
<dbReference type="Pfam" id="PF01343">
    <property type="entry name" value="Peptidase_S49"/>
    <property type="match status" value="1"/>
</dbReference>
<evidence type="ECO:0000256" key="9">
    <source>
        <dbReference type="ARBA" id="ARBA00023136"/>
    </source>
</evidence>
<gene>
    <name evidence="13" type="primary">sohB</name>
    <name evidence="13" type="ORF">CC99x_006660</name>
</gene>
<dbReference type="EC" id="3.4.21.-" evidence="13"/>
<reference evidence="13" key="1">
    <citation type="journal article" date="2016" name="Genome Announc.">
        <title>Draft Genome Sequences of Two Novel Amoeba-Resistant Intranuclear Bacteria, 'Candidatus Berkiella cookevillensis' and 'Candidatus Berkiella aquae'.</title>
        <authorList>
            <person name="Mehari Y.T."/>
            <person name="Arivett B.A."/>
            <person name="Farone A.L."/>
            <person name="Gunderson J.H."/>
            <person name="Farone M.B."/>
        </authorList>
    </citation>
    <scope>NUCLEOTIDE SEQUENCE</scope>
    <source>
        <strain evidence="13">CC99</strain>
    </source>
</reference>
<evidence type="ECO:0000256" key="10">
    <source>
        <dbReference type="SAM" id="Phobius"/>
    </source>
</evidence>
<keyword evidence="5 10" id="KW-0812">Transmembrane</keyword>
<proteinExistence type="inferred from homology"/>
<keyword evidence="3" id="KW-1003">Cell membrane</keyword>
<dbReference type="InterPro" id="IPR002142">
    <property type="entry name" value="Peptidase_S49"/>
</dbReference>
<evidence type="ECO:0000256" key="2">
    <source>
        <dbReference type="ARBA" id="ARBA00008683"/>
    </source>
</evidence>
<dbReference type="PANTHER" id="PTHR42987">
    <property type="entry name" value="PEPTIDASE S49"/>
    <property type="match status" value="1"/>
</dbReference>
<evidence type="ECO:0000256" key="1">
    <source>
        <dbReference type="ARBA" id="ARBA00004236"/>
    </source>
</evidence>
<protein>
    <submittedName>
        <fullName evidence="13">Protease SohB</fullName>
        <ecNumber evidence="13">3.4.21.-</ecNumber>
    </submittedName>
</protein>
<keyword evidence="14" id="KW-1185">Reference proteome</keyword>
<evidence type="ECO:0000256" key="8">
    <source>
        <dbReference type="ARBA" id="ARBA00022989"/>
    </source>
</evidence>
<dbReference type="CDD" id="cd07023">
    <property type="entry name" value="S49_Sppa_N_C"/>
    <property type="match status" value="1"/>
</dbReference>
<dbReference type="SUPFAM" id="SSF52096">
    <property type="entry name" value="ClpP/crotonase"/>
    <property type="match status" value="1"/>
</dbReference>
<dbReference type="AlphaFoldDB" id="A0AAE3L7B7"/>
<dbReference type="GO" id="GO:0004252">
    <property type="term" value="F:serine-type endopeptidase activity"/>
    <property type="evidence" value="ECO:0007669"/>
    <property type="project" value="InterPro"/>
</dbReference>
<dbReference type="Gene3D" id="6.20.330.10">
    <property type="match status" value="1"/>
</dbReference>
<evidence type="ECO:0000313" key="13">
    <source>
        <dbReference type="EMBL" id="MCS5708589.1"/>
    </source>
</evidence>
<evidence type="ECO:0000256" key="4">
    <source>
        <dbReference type="ARBA" id="ARBA00022670"/>
    </source>
</evidence>
<comment type="subcellular location">
    <subcellularLocation>
        <location evidence="1">Cell membrane</location>
    </subcellularLocation>
</comment>
<organism evidence="13 14">
    <name type="scientific">Candidatus Berkiella cookevillensis</name>
    <dbReference type="NCBI Taxonomy" id="437022"/>
    <lineage>
        <taxon>Bacteria</taxon>
        <taxon>Pseudomonadati</taxon>
        <taxon>Pseudomonadota</taxon>
        <taxon>Gammaproteobacteria</taxon>
        <taxon>Candidatus Berkiellales</taxon>
        <taxon>Candidatus Berkiellaceae</taxon>
        <taxon>Candidatus Berkiella</taxon>
    </lineage>
</organism>
<dbReference type="InterPro" id="IPR013703">
    <property type="entry name" value="Peptidase_S49_N_proteobac"/>
</dbReference>
<evidence type="ECO:0000313" key="14">
    <source>
        <dbReference type="Proteomes" id="UP000051494"/>
    </source>
</evidence>
<dbReference type="NCBIfam" id="NF008745">
    <property type="entry name" value="PRK11778.1"/>
    <property type="match status" value="1"/>
</dbReference>
<feature type="domain" description="Peptidase S49" evidence="11">
    <location>
        <begin position="155"/>
        <end position="303"/>
    </location>
</feature>
<dbReference type="PANTHER" id="PTHR42987:SF4">
    <property type="entry name" value="PROTEASE SOHB-RELATED"/>
    <property type="match status" value="1"/>
</dbReference>
<evidence type="ECO:0000256" key="3">
    <source>
        <dbReference type="ARBA" id="ARBA00022475"/>
    </source>
</evidence>
<keyword evidence="9 10" id="KW-0472">Membrane</keyword>
<feature type="transmembrane region" description="Helical" evidence="10">
    <location>
        <begin position="6"/>
        <end position="29"/>
    </location>
</feature>
<evidence type="ECO:0000256" key="7">
    <source>
        <dbReference type="ARBA" id="ARBA00022825"/>
    </source>
</evidence>
<evidence type="ECO:0000256" key="5">
    <source>
        <dbReference type="ARBA" id="ARBA00022692"/>
    </source>
</evidence>
<keyword evidence="6 13" id="KW-0378">Hydrolase</keyword>
<keyword evidence="4 13" id="KW-0645">Protease</keyword>
<dbReference type="Proteomes" id="UP000051494">
    <property type="component" value="Unassembled WGS sequence"/>
</dbReference>
<name>A0AAE3L7B7_9GAMM</name>
<dbReference type="EMBL" id="LKHV02000001">
    <property type="protein sequence ID" value="MCS5708589.1"/>
    <property type="molecule type" value="Genomic_DNA"/>
</dbReference>
<dbReference type="InterPro" id="IPR029045">
    <property type="entry name" value="ClpP/crotonase-like_dom_sf"/>
</dbReference>
<reference evidence="13" key="2">
    <citation type="submission" date="2021-06" db="EMBL/GenBank/DDBJ databases">
        <title>Genomic Description and Analysis of Intracellular Bacteria, Candidatus Berkiella cookevillensis and Candidatus Berkiella aquae.</title>
        <authorList>
            <person name="Kidane D.T."/>
            <person name="Mehari Y.T."/>
            <person name="Rice F.C."/>
            <person name="Arivett B.A."/>
            <person name="Farone A.L."/>
            <person name="Berk S.G."/>
            <person name="Farone M.B."/>
        </authorList>
    </citation>
    <scope>NUCLEOTIDE SEQUENCE</scope>
    <source>
        <strain evidence="13">CC99</strain>
    </source>
</reference>
<comment type="similarity">
    <text evidence="2">Belongs to the peptidase S49 family.</text>
</comment>
<dbReference type="Gene3D" id="3.90.226.10">
    <property type="entry name" value="2-enoyl-CoA Hydratase, Chain A, domain 1"/>
    <property type="match status" value="1"/>
</dbReference>
<dbReference type="GO" id="GO:0006508">
    <property type="term" value="P:proteolysis"/>
    <property type="evidence" value="ECO:0007669"/>
    <property type="project" value="UniProtKB-KW"/>
</dbReference>